<reference evidence="2 3" key="1">
    <citation type="submission" date="2022-04" db="EMBL/GenBank/DDBJ databases">
        <title>Positive selection, recombination, and allopatry shape intraspecific diversity of widespread and dominant cyanobacteria.</title>
        <authorList>
            <person name="Wei J."/>
            <person name="Shu W."/>
            <person name="Hu C."/>
        </authorList>
    </citation>
    <scope>NUCLEOTIDE SEQUENCE [LARGE SCALE GENOMIC DNA]</scope>
    <source>
        <strain evidence="2 3">AS-A4</strain>
    </source>
</reference>
<feature type="domain" description="Methyltransferase FkbM" evidence="1">
    <location>
        <begin position="330"/>
        <end position="493"/>
    </location>
</feature>
<dbReference type="PANTHER" id="PTHR34203:SF15">
    <property type="entry name" value="SLL1173 PROTEIN"/>
    <property type="match status" value="1"/>
</dbReference>
<dbReference type="NCBIfam" id="TIGR01444">
    <property type="entry name" value="fkbM_fam"/>
    <property type="match status" value="1"/>
</dbReference>
<accession>A0ABV0KGS6</accession>
<keyword evidence="2" id="KW-0489">Methyltransferase</keyword>
<keyword evidence="2" id="KW-0808">Transferase</keyword>
<dbReference type="RefSeq" id="WP_190447692.1">
    <property type="nucleotide sequence ID" value="NZ_JAMPLM010000005.1"/>
</dbReference>
<dbReference type="SUPFAM" id="SSF48452">
    <property type="entry name" value="TPR-like"/>
    <property type="match status" value="1"/>
</dbReference>
<organism evidence="2 3">
    <name type="scientific">Stenomitos frigidus AS-A4</name>
    <dbReference type="NCBI Taxonomy" id="2933935"/>
    <lineage>
        <taxon>Bacteria</taxon>
        <taxon>Bacillati</taxon>
        <taxon>Cyanobacteriota</taxon>
        <taxon>Cyanophyceae</taxon>
        <taxon>Leptolyngbyales</taxon>
        <taxon>Leptolyngbyaceae</taxon>
        <taxon>Stenomitos</taxon>
    </lineage>
</organism>
<dbReference type="Proteomes" id="UP001476950">
    <property type="component" value="Unassembled WGS sequence"/>
</dbReference>
<dbReference type="InterPro" id="IPR052514">
    <property type="entry name" value="SAM-dependent_MTase"/>
</dbReference>
<dbReference type="GO" id="GO:0008168">
    <property type="term" value="F:methyltransferase activity"/>
    <property type="evidence" value="ECO:0007669"/>
    <property type="project" value="UniProtKB-KW"/>
</dbReference>
<dbReference type="InterPro" id="IPR011990">
    <property type="entry name" value="TPR-like_helical_dom_sf"/>
</dbReference>
<dbReference type="SUPFAM" id="SSF53335">
    <property type="entry name" value="S-adenosyl-L-methionine-dependent methyltransferases"/>
    <property type="match status" value="1"/>
</dbReference>
<dbReference type="Pfam" id="PF05050">
    <property type="entry name" value="Methyltransf_21"/>
    <property type="match status" value="1"/>
</dbReference>
<dbReference type="GO" id="GO:0032259">
    <property type="term" value="P:methylation"/>
    <property type="evidence" value="ECO:0007669"/>
    <property type="project" value="UniProtKB-KW"/>
</dbReference>
<evidence type="ECO:0000313" key="3">
    <source>
        <dbReference type="Proteomes" id="UP001476950"/>
    </source>
</evidence>
<dbReference type="Gene3D" id="3.40.50.150">
    <property type="entry name" value="Vaccinia Virus protein VP39"/>
    <property type="match status" value="1"/>
</dbReference>
<gene>
    <name evidence="2" type="ORF">NDI38_08355</name>
</gene>
<evidence type="ECO:0000313" key="2">
    <source>
        <dbReference type="EMBL" id="MEP1058448.1"/>
    </source>
</evidence>
<dbReference type="EMBL" id="JAMPLM010000005">
    <property type="protein sequence ID" value="MEP1058448.1"/>
    <property type="molecule type" value="Genomic_DNA"/>
</dbReference>
<keyword evidence="3" id="KW-1185">Reference proteome</keyword>
<dbReference type="PANTHER" id="PTHR34203">
    <property type="entry name" value="METHYLTRANSFERASE, FKBM FAMILY PROTEIN"/>
    <property type="match status" value="1"/>
</dbReference>
<dbReference type="CDD" id="cd02440">
    <property type="entry name" value="AdoMet_MTases"/>
    <property type="match status" value="1"/>
</dbReference>
<name>A0ABV0KGS6_9CYAN</name>
<comment type="caution">
    <text evidence="2">The sequence shown here is derived from an EMBL/GenBank/DDBJ whole genome shotgun (WGS) entry which is preliminary data.</text>
</comment>
<evidence type="ECO:0000259" key="1">
    <source>
        <dbReference type="Pfam" id="PF05050"/>
    </source>
</evidence>
<dbReference type="InterPro" id="IPR006342">
    <property type="entry name" value="FkbM_mtfrase"/>
</dbReference>
<sequence length="533" mass="58461">MNTSPHASLYWQHIQQVCPSINPATLSHIHTALEVTNWDEPQSPLDWNNHGVIALVEAEQNTDPDLRGLYMETAIAAFENGADAHPLCAAHLALAHTLIGETEKAVQIAFPALINVLQPAFTSQAAAPGLIYVPVLWQEPRSPYSEGSSRLWTDTNAFQQSVLLLGEIVWRSQAVFYNATGRRLLQVAAQLLPDSAAVHLRLGLANLISDQWEGLIHLQRANQLAPNHSPILQALYLAYQTLQQPATATTWLETAHALHMQHPNVIEWQWAKLAADGSTTCVPFEGNLLLVVEPSFHSIVTSVLLGAGDWFEHEMEFWRNAIQPGMTVIDVGANVGVYTFSAASQVGASGRVLAIEPFSGCVQCLQETCRLNQFDWVTVCQGAASDYDGTARLLLQTASEMNQIVTAETESTTQTGPFEDVACFSLDSLMKQEKLTQVDFLKIDAEGHELQVLLGSDRLLTEFAPVIMYENISGNQGSNSPVANFLNANGYQLFRYQPYLQTLVAIDSVEDLQGNLNIIAVPLAKVATFGLRK</sequence>
<proteinExistence type="predicted"/>
<dbReference type="InterPro" id="IPR029063">
    <property type="entry name" value="SAM-dependent_MTases_sf"/>
</dbReference>
<dbReference type="Gene3D" id="1.25.40.10">
    <property type="entry name" value="Tetratricopeptide repeat domain"/>
    <property type="match status" value="1"/>
</dbReference>
<protein>
    <submittedName>
        <fullName evidence="2">FkbM family methyltransferase</fullName>
    </submittedName>
</protein>